<protein>
    <recommendedName>
        <fullName evidence="4">Carboxypeptidase regulatory-like domain-containing protein</fullName>
    </recommendedName>
</protein>
<evidence type="ECO:0008006" key="4">
    <source>
        <dbReference type="Google" id="ProtNLM"/>
    </source>
</evidence>
<reference evidence="3" key="1">
    <citation type="journal article" date="2019" name="Int. J. Syst. Evol. Microbiol.">
        <title>The Global Catalogue of Microorganisms (GCM) 10K type strain sequencing project: providing services to taxonomists for standard genome sequencing and annotation.</title>
        <authorList>
            <consortium name="The Broad Institute Genomics Platform"/>
            <consortium name="The Broad Institute Genome Sequencing Center for Infectious Disease"/>
            <person name="Wu L."/>
            <person name="Ma J."/>
        </authorList>
    </citation>
    <scope>NUCLEOTIDE SEQUENCE [LARGE SCALE GENOMIC DNA]</scope>
    <source>
        <strain evidence="3">CCM 7480</strain>
    </source>
</reference>
<organism evidence="2 3">
    <name type="scientific">Massilia haematophila</name>
    <dbReference type="NCBI Taxonomy" id="457923"/>
    <lineage>
        <taxon>Bacteria</taxon>
        <taxon>Pseudomonadati</taxon>
        <taxon>Pseudomonadota</taxon>
        <taxon>Betaproteobacteria</taxon>
        <taxon>Burkholderiales</taxon>
        <taxon>Oxalobacteraceae</taxon>
        <taxon>Telluria group</taxon>
        <taxon>Massilia</taxon>
    </lineage>
</organism>
<evidence type="ECO:0000256" key="1">
    <source>
        <dbReference type="SAM" id="SignalP"/>
    </source>
</evidence>
<dbReference type="SUPFAM" id="SSF49478">
    <property type="entry name" value="Cna protein B-type domain"/>
    <property type="match status" value="1"/>
</dbReference>
<keyword evidence="1" id="KW-0732">Signal</keyword>
<name>A0ABV7PN14_9BURK</name>
<keyword evidence="3" id="KW-1185">Reference proteome</keyword>
<evidence type="ECO:0000313" key="3">
    <source>
        <dbReference type="Proteomes" id="UP001595665"/>
    </source>
</evidence>
<evidence type="ECO:0000313" key="2">
    <source>
        <dbReference type="EMBL" id="MFC3459520.1"/>
    </source>
</evidence>
<dbReference type="RefSeq" id="WP_379736121.1">
    <property type="nucleotide sequence ID" value="NZ_JBHRVV010000001.1"/>
</dbReference>
<gene>
    <name evidence="2" type="ORF">ACFOPH_14890</name>
</gene>
<accession>A0ABV7PN14</accession>
<proteinExistence type="predicted"/>
<feature type="signal peptide" evidence="1">
    <location>
        <begin position="1"/>
        <end position="24"/>
    </location>
</feature>
<dbReference type="EMBL" id="JBHRVV010000001">
    <property type="protein sequence ID" value="MFC3459520.1"/>
    <property type="molecule type" value="Genomic_DNA"/>
</dbReference>
<comment type="caution">
    <text evidence="2">The sequence shown here is derived from an EMBL/GenBank/DDBJ whole genome shotgun (WGS) entry which is preliminary data.</text>
</comment>
<dbReference type="Proteomes" id="UP001595665">
    <property type="component" value="Unassembled WGS sequence"/>
</dbReference>
<feature type="chain" id="PRO_5046044964" description="Carboxypeptidase regulatory-like domain-containing protein" evidence="1">
    <location>
        <begin position="25"/>
        <end position="891"/>
    </location>
</feature>
<sequence>MQPFRTGLAVVALTALALPAPLRAAPPAAPAPVQKSEAALVLLEVRLGSEQLSDAVSAYELGRDIYLPLGEMARLLTLAIRVAPDAGRASGYILAEERHFSLDLPGRVVDLAGRREALDPAQFLVQDEDIYVASRLLARWLPVDLDLDMSGLVLKVRPREQLPLQARLARRRHGSLPGMPGGYVDPGYPRLDTPYRLADVPFVDQTLGFTLDRRGPQHSTDARSTDVSTTTYLTADLLGMEAALYLNRNRRAPSTGLRLTLGRKDPDAGLLGPLGARSVLVGSVPVPGVANVSLTSAAGDGIALGNRPLDQPASYDRHTLQGGLPPGWDVELYYNDALVGLQQSGPSGMYSFADQPLTYGPNEFRLVFHGPLGQTRVERRSFLLEQTALPRGALFYDLAAHRDADGQVRALARVEWGAGAHLNLVAGWQRLPLFDAMRSYTSLGLRSYWSRLIVTADAVRADDGGRLAQLGLKTRIGPIALTASRARLDDFNSEVFRPASDPVRIRDEVRAEGVLALGAANVFPLSLQLRRDLLASGAEQRDVQARLSAYRDGTALSNTLRWQSLASGVPNDRAPAGTRRADGQFQLSRRVAGVGVAGQLHYTLAPEKQLASAAVSTDWRLGQSYLLNLGATRLFRERELQWTAALNKSLGSFGLGVNAFYANRGAYGLGVQLFMAMGLEPRTARLLREAQPMAGMGAASLRVFVDANQNGVMDEDEEAIKGAGFTVNGARYGARTDGAGLAWLARLPANRHTDIGLDPDTLEDPQWQPQRRGVRIVPRPGKVSQVDFAVSLTGEVDGTTYLAAGGTRRPIGDLRLQLVDAGGKVAATIGSGADGYYVLTGVFPGAYRLRVDPEQLARLGLVEGAGQAVTIGPEGTILNGRDLEVRRAGEG</sequence>